<dbReference type="RefSeq" id="WP_344077891.1">
    <property type="nucleotide sequence ID" value="NZ_BAAALS010000005.1"/>
</dbReference>
<gene>
    <name evidence="3" type="ORF">GCM10009681_12810</name>
</gene>
<feature type="region of interest" description="Disordered" evidence="1">
    <location>
        <begin position="202"/>
        <end position="226"/>
    </location>
</feature>
<dbReference type="Pfam" id="PF19560">
    <property type="entry name" value="DUF6082"/>
    <property type="match status" value="1"/>
</dbReference>
<feature type="compositionally biased region" description="Polar residues" evidence="1">
    <location>
        <begin position="214"/>
        <end position="226"/>
    </location>
</feature>
<evidence type="ECO:0000313" key="4">
    <source>
        <dbReference type="Proteomes" id="UP001500655"/>
    </source>
</evidence>
<dbReference type="Proteomes" id="UP001500655">
    <property type="component" value="Unassembled WGS sequence"/>
</dbReference>
<organism evidence="3 4">
    <name type="scientific">Luedemannella helvata</name>
    <dbReference type="NCBI Taxonomy" id="349315"/>
    <lineage>
        <taxon>Bacteria</taxon>
        <taxon>Bacillati</taxon>
        <taxon>Actinomycetota</taxon>
        <taxon>Actinomycetes</taxon>
        <taxon>Micromonosporales</taxon>
        <taxon>Micromonosporaceae</taxon>
        <taxon>Luedemannella</taxon>
    </lineage>
</organism>
<reference evidence="4" key="1">
    <citation type="journal article" date="2019" name="Int. J. Syst. Evol. Microbiol.">
        <title>The Global Catalogue of Microorganisms (GCM) 10K type strain sequencing project: providing services to taxonomists for standard genome sequencing and annotation.</title>
        <authorList>
            <consortium name="The Broad Institute Genomics Platform"/>
            <consortium name="The Broad Institute Genome Sequencing Center for Infectious Disease"/>
            <person name="Wu L."/>
            <person name="Ma J."/>
        </authorList>
    </citation>
    <scope>NUCLEOTIDE SEQUENCE [LARGE SCALE GENOMIC DNA]</scope>
    <source>
        <strain evidence="4">JCM 13249</strain>
    </source>
</reference>
<keyword evidence="4" id="KW-1185">Reference proteome</keyword>
<comment type="caution">
    <text evidence="3">The sequence shown here is derived from an EMBL/GenBank/DDBJ whole genome shotgun (WGS) entry which is preliminary data.</text>
</comment>
<feature type="transmembrane region" description="Helical" evidence="2">
    <location>
        <begin position="57"/>
        <end position="78"/>
    </location>
</feature>
<dbReference type="EMBL" id="BAAALS010000005">
    <property type="protein sequence ID" value="GAA1743423.1"/>
    <property type="molecule type" value="Genomic_DNA"/>
</dbReference>
<keyword evidence="2" id="KW-1133">Transmembrane helix</keyword>
<keyword evidence="2" id="KW-0812">Transmembrane</keyword>
<evidence type="ECO:0000256" key="1">
    <source>
        <dbReference type="SAM" id="MobiDB-lite"/>
    </source>
</evidence>
<dbReference type="InterPro" id="IPR045728">
    <property type="entry name" value="DUF6082"/>
</dbReference>
<protein>
    <submittedName>
        <fullName evidence="3">Uncharacterized protein</fullName>
    </submittedName>
</protein>
<evidence type="ECO:0000313" key="3">
    <source>
        <dbReference type="EMBL" id="GAA1743423.1"/>
    </source>
</evidence>
<keyword evidence="2" id="KW-0472">Membrane</keyword>
<evidence type="ECO:0000256" key="2">
    <source>
        <dbReference type="SAM" id="Phobius"/>
    </source>
</evidence>
<name>A0ABP4W2G9_9ACTN</name>
<sequence>MRTHPVPQRLRMAVLTTAILSVVATATALLALSPPMMRNLADTRSDWTLLADVGQTYQGVAAVLAGLAFCGVAMSLLLQWRQNRTAQIIATRERHQDLLRFALDNPRYLPLGFGDLDGDIDYGPWVYSHLLVSHWKLAWDLGQLSEDSVREHAHTLFLSPEPYAWWRAVGHKWASDDSRRNKRYTSMINEAFDLVTAHHAAQAPGSDAAGGGETSASDTRIPSKSS</sequence>
<proteinExistence type="predicted"/>
<feature type="transmembrane region" description="Helical" evidence="2">
    <location>
        <begin position="12"/>
        <end position="37"/>
    </location>
</feature>
<accession>A0ABP4W2G9</accession>